<keyword evidence="1" id="KW-0677">Repeat</keyword>
<gene>
    <name evidence="6" type="ORF">ACFOWX_06565</name>
</gene>
<evidence type="ECO:0000313" key="7">
    <source>
        <dbReference type="Proteomes" id="UP001595887"/>
    </source>
</evidence>
<evidence type="ECO:0000313" key="6">
    <source>
        <dbReference type="EMBL" id="MFC4292074.1"/>
    </source>
</evidence>
<keyword evidence="2" id="KW-0802">TPR repeat</keyword>
<feature type="signal peptide" evidence="4">
    <location>
        <begin position="1"/>
        <end position="24"/>
    </location>
</feature>
<evidence type="ECO:0000256" key="2">
    <source>
        <dbReference type="ARBA" id="ARBA00022803"/>
    </source>
</evidence>
<dbReference type="RefSeq" id="WP_381422459.1">
    <property type="nucleotide sequence ID" value="NZ_JBHSDH010000013.1"/>
</dbReference>
<dbReference type="EMBL" id="JBHSDH010000013">
    <property type="protein sequence ID" value="MFC4292074.1"/>
    <property type="molecule type" value="Genomic_DNA"/>
</dbReference>
<dbReference type="Proteomes" id="UP001595887">
    <property type="component" value="Unassembled WGS sequence"/>
</dbReference>
<feature type="domain" description="CHAT" evidence="5">
    <location>
        <begin position="664"/>
        <end position="971"/>
    </location>
</feature>
<dbReference type="InterPro" id="IPR011990">
    <property type="entry name" value="TPR-like_helical_dom_sf"/>
</dbReference>
<keyword evidence="3" id="KW-0175">Coiled coil</keyword>
<evidence type="ECO:0000259" key="5">
    <source>
        <dbReference type="Pfam" id="PF12770"/>
    </source>
</evidence>
<sequence length="972" mass="104291">MNATICTAFALSAICLAPYHPAFAQNGAGSTEQLVQSEGTITAEYISQQWQARDRFANPKAELEFWKSLETRLAASEKSETQEAAWIALRLAISHFYTQDYSVAAEDISNAKRLAESNDIVAPRFWAELYSYAVIIETDRPDKKAAENWLKKLDQFKQAEKFQDRYILPLALNAEAYWQFKHGDRSEALNGACQAADVAKAQLAVSDPLRHANAINCGVFAFYLDRPEAASLLEVAANDAIANLPSGHKQTGQAINVAAAVTSLFGRYREAEKLFRRQMDIELENFGTDSPNVYDPASQLAQMLALQGKIDEAIEMQRQVVVLADNLKGGGDLTQRGHSRGYLAAIMGISGKPENAISIAREGLSLLRQKFPDGHPSVSTAELELGYLLANYGDADEAIQIAEAGISKLTSQLGEGHIDLFTSRIRYAYVMAQSGRAQEAMDIGWKTGQEMLLRFSEDSVRRSNIASLSAALTSNFGVLAEIAMLAGDKAKLAQAIQIGNASDLTIANRELALRLAAEDRGLGELTDVIRQQKSKIQRLKTEIARLLTSPGYDPKQIEDLRQQSVLAEDENVAAQHRLAAEFPDYVALTNVTAAALTDIQANLDANSAVVFPTFLYGKSATVLITKDDVIWQTQPQGRPQMENALFAVSDSLGQAKNGGDFDTDAAHRLFEAIFPSELYAKLASKTNLLFPAGGVLAAIPPSLLITKPAKKGEKTAWIIRDKSVSVFTDLSKKAAASSAAVNFAGLGDPKLAPSKVRNVELASLFRGGKVDADTIAALPSLPGAGDELKQVRSALSSNNSILLTGQDFTETAVKAFDFTPYSVVSFATHGLTSGEIAGLSEPALVVTPPSHSGVEGASDGLLTASEIALLDIPADWVILSACNSGSGSNGASPQYSGLARAFRTAGAKSLLLTHWQLRDDIAAQLTVNTVTAAANGIPKAEALRQAQLALIDSGKSGADNPALWAPFILIGY</sequence>
<dbReference type="InterPro" id="IPR024983">
    <property type="entry name" value="CHAT_dom"/>
</dbReference>
<feature type="chain" id="PRO_5045180602" evidence="4">
    <location>
        <begin position="25"/>
        <end position="972"/>
    </location>
</feature>
<feature type="coiled-coil region" evidence="3">
    <location>
        <begin position="522"/>
        <end position="577"/>
    </location>
</feature>
<evidence type="ECO:0000256" key="3">
    <source>
        <dbReference type="SAM" id="Coils"/>
    </source>
</evidence>
<evidence type="ECO:0000256" key="1">
    <source>
        <dbReference type="ARBA" id="ARBA00022737"/>
    </source>
</evidence>
<dbReference type="PANTHER" id="PTHR45641:SF19">
    <property type="entry name" value="NEPHROCYSTIN-3"/>
    <property type="match status" value="1"/>
</dbReference>
<comment type="caution">
    <text evidence="6">The sequence shown here is derived from an EMBL/GenBank/DDBJ whole genome shotgun (WGS) entry which is preliminary data.</text>
</comment>
<proteinExistence type="predicted"/>
<dbReference type="Pfam" id="PF13424">
    <property type="entry name" value="TPR_12"/>
    <property type="match status" value="1"/>
</dbReference>
<organism evidence="6 7">
    <name type="scientific">Sphingorhabdus arenilitoris</name>
    <dbReference type="NCBI Taxonomy" id="1490041"/>
    <lineage>
        <taxon>Bacteria</taxon>
        <taxon>Pseudomonadati</taxon>
        <taxon>Pseudomonadota</taxon>
        <taxon>Alphaproteobacteria</taxon>
        <taxon>Sphingomonadales</taxon>
        <taxon>Sphingomonadaceae</taxon>
        <taxon>Sphingorhabdus</taxon>
    </lineage>
</organism>
<accession>A0ABV8RFR1</accession>
<evidence type="ECO:0000256" key="4">
    <source>
        <dbReference type="SAM" id="SignalP"/>
    </source>
</evidence>
<dbReference type="Gene3D" id="1.25.40.10">
    <property type="entry name" value="Tetratricopeptide repeat domain"/>
    <property type="match status" value="2"/>
</dbReference>
<keyword evidence="4" id="KW-0732">Signal</keyword>
<keyword evidence="7" id="KW-1185">Reference proteome</keyword>
<dbReference type="SUPFAM" id="SSF48452">
    <property type="entry name" value="TPR-like"/>
    <property type="match status" value="1"/>
</dbReference>
<name>A0ABV8RFR1_9SPHN</name>
<protein>
    <submittedName>
        <fullName evidence="6">CHAT domain-containing protein</fullName>
    </submittedName>
</protein>
<dbReference type="PANTHER" id="PTHR45641">
    <property type="entry name" value="TETRATRICOPEPTIDE REPEAT PROTEIN (AFU_ORTHOLOGUE AFUA_6G03870)"/>
    <property type="match status" value="1"/>
</dbReference>
<reference evidence="7" key="1">
    <citation type="journal article" date="2019" name="Int. J. Syst. Evol. Microbiol.">
        <title>The Global Catalogue of Microorganisms (GCM) 10K type strain sequencing project: providing services to taxonomists for standard genome sequencing and annotation.</title>
        <authorList>
            <consortium name="The Broad Institute Genomics Platform"/>
            <consortium name="The Broad Institute Genome Sequencing Center for Infectious Disease"/>
            <person name="Wu L."/>
            <person name="Ma J."/>
        </authorList>
    </citation>
    <scope>NUCLEOTIDE SEQUENCE [LARGE SCALE GENOMIC DNA]</scope>
    <source>
        <strain evidence="7">CECT 8531</strain>
    </source>
</reference>
<dbReference type="Pfam" id="PF12770">
    <property type="entry name" value="CHAT"/>
    <property type="match status" value="1"/>
</dbReference>